<evidence type="ECO:0000313" key="4">
    <source>
        <dbReference type="Proteomes" id="UP001345691"/>
    </source>
</evidence>
<dbReference type="EMBL" id="JAVRRF010000011">
    <property type="protein sequence ID" value="KAK5060298.1"/>
    <property type="molecule type" value="Genomic_DNA"/>
</dbReference>
<dbReference type="PANTHER" id="PTHR15715">
    <property type="entry name" value="CENTROSOMAL PROTEIN OF 170 KDA"/>
    <property type="match status" value="1"/>
</dbReference>
<dbReference type="InterPro" id="IPR051176">
    <property type="entry name" value="Cent_Immune-Sig_Mod"/>
</dbReference>
<proteinExistence type="predicted"/>
<feature type="domain" description="FHA" evidence="2">
    <location>
        <begin position="314"/>
        <end position="372"/>
    </location>
</feature>
<sequence>MSKRGSSPSNSTTSSSSTIVNQVDLNMPLILSSHSSQDCYFDIKITQAAHITFHGNPAYQLQFKLDFARPFDPSKRIRSAAVDIQVTSNSRDSKISGPTIVGIDPEASLVDVADHEVSSGQNVGVNVGAPGPAAGAISANAGLTWGDKTTFKGARLSHGYLLSSQNAQWKMYEEPKSQSGLFPYARLMVIVESETDFSVTANVRVRRRSMFGWVKEAHASASTESLNGYVVKREFLKDASQSALEVSDSITKLLREGEERMQLLDRVVDKQFPSLNFDAIYGHHVAVLKLKPLNRLFSPKELNIPFDYGENRGLIIGRQLSEGPREDPRNGIFKAQTVSQRHAQVWADEQTGLIYIQDLNSRGGTFVNGNRLSSGEAYELHKGDQLRLGTEILDDDGRSIKHSRIMTKVLFAGLTKPKTREVELRKQAARKDVDKKFEIWRMGARQEDDEMLDVLEDVVNHRLEALDIDRWVDDDEEVYADEDLGDAGGFDIVRRRVMFQDDEDDGDERPSPRSSGRSYQRSHERTDPERRSRNYYDDSLLVHSGSRTSAPRGSRNACSARPFISKVQTGEEALANHRTVGRDWKEVKL</sequence>
<protein>
    <recommendedName>
        <fullName evidence="2">FHA domain-containing protein</fullName>
    </recommendedName>
</protein>
<dbReference type="SMART" id="SM00240">
    <property type="entry name" value="FHA"/>
    <property type="match status" value="1"/>
</dbReference>
<feature type="compositionally biased region" description="Basic and acidic residues" evidence="1">
    <location>
        <begin position="521"/>
        <end position="536"/>
    </location>
</feature>
<feature type="region of interest" description="Disordered" evidence="1">
    <location>
        <begin position="501"/>
        <end position="561"/>
    </location>
</feature>
<dbReference type="Pfam" id="PF00498">
    <property type="entry name" value="FHA"/>
    <property type="match status" value="1"/>
</dbReference>
<organism evidence="3 4">
    <name type="scientific">Exophiala sideris</name>
    <dbReference type="NCBI Taxonomy" id="1016849"/>
    <lineage>
        <taxon>Eukaryota</taxon>
        <taxon>Fungi</taxon>
        <taxon>Dikarya</taxon>
        <taxon>Ascomycota</taxon>
        <taxon>Pezizomycotina</taxon>
        <taxon>Eurotiomycetes</taxon>
        <taxon>Chaetothyriomycetidae</taxon>
        <taxon>Chaetothyriales</taxon>
        <taxon>Herpotrichiellaceae</taxon>
        <taxon>Exophiala</taxon>
    </lineage>
</organism>
<evidence type="ECO:0000313" key="3">
    <source>
        <dbReference type="EMBL" id="KAK5060298.1"/>
    </source>
</evidence>
<evidence type="ECO:0000259" key="2">
    <source>
        <dbReference type="PROSITE" id="PS50006"/>
    </source>
</evidence>
<dbReference type="PROSITE" id="PS50006">
    <property type="entry name" value="FHA_DOMAIN"/>
    <property type="match status" value="1"/>
</dbReference>
<dbReference type="PANTHER" id="PTHR15715:SF37">
    <property type="entry name" value="LD47843P"/>
    <property type="match status" value="1"/>
</dbReference>
<evidence type="ECO:0000256" key="1">
    <source>
        <dbReference type="SAM" id="MobiDB-lite"/>
    </source>
</evidence>
<keyword evidence="4" id="KW-1185">Reference proteome</keyword>
<dbReference type="Proteomes" id="UP001345691">
    <property type="component" value="Unassembled WGS sequence"/>
</dbReference>
<dbReference type="InterPro" id="IPR008984">
    <property type="entry name" value="SMAD_FHA_dom_sf"/>
</dbReference>
<comment type="caution">
    <text evidence="3">The sequence shown here is derived from an EMBL/GenBank/DDBJ whole genome shotgun (WGS) entry which is preliminary data.</text>
</comment>
<name>A0ABR0JAD4_9EURO</name>
<dbReference type="InterPro" id="IPR000253">
    <property type="entry name" value="FHA_dom"/>
</dbReference>
<dbReference type="Gene3D" id="2.60.200.20">
    <property type="match status" value="1"/>
</dbReference>
<reference evidence="3 4" key="1">
    <citation type="submission" date="2023-08" db="EMBL/GenBank/DDBJ databases">
        <title>Black Yeasts Isolated from many extreme environments.</title>
        <authorList>
            <person name="Coleine C."/>
            <person name="Stajich J.E."/>
            <person name="Selbmann L."/>
        </authorList>
    </citation>
    <scope>NUCLEOTIDE SEQUENCE [LARGE SCALE GENOMIC DNA]</scope>
    <source>
        <strain evidence="3 4">CCFEE 6328</strain>
    </source>
</reference>
<dbReference type="SUPFAM" id="SSF49879">
    <property type="entry name" value="SMAD/FHA domain"/>
    <property type="match status" value="1"/>
</dbReference>
<gene>
    <name evidence="3" type="ORF">LTR69_005615</name>
</gene>
<accession>A0ABR0JAD4</accession>